<accession>A0ACB4UR24</accession>
<organism evidence="1 2">
    <name type="scientific">Cutibacterium granulosum TM11</name>
    <dbReference type="NCBI Taxonomy" id="1292373"/>
    <lineage>
        <taxon>Bacteria</taxon>
        <taxon>Bacillati</taxon>
        <taxon>Actinomycetota</taxon>
        <taxon>Actinomycetes</taxon>
        <taxon>Propionibacteriales</taxon>
        <taxon>Propionibacteriaceae</taxon>
        <taxon>Cutibacterium</taxon>
    </lineage>
</organism>
<sequence>MNDHFLIPRLAPGEASALFERHVGDLRRGAGPTDLVDLNVRGTPNRTGGAVPRPWVVEGWRKQVIEQIDMPEDMTISERSTFGLRVGRAVEEVISPILADAAHDGTWWYLSLAVFPDLVYRRWPAVGTGADLLLSRDRWLGGLGSGKGRDRNFLKNSWRRWVVFGPVGDRIEPPLGEDEMVQMLERAAVARNIPLIRQCALAIGEYGSEFPSGRMEFARALMRRVSWYTGSTTLDIYPEHELCEFVRGVAADLVAATAKRAR</sequence>
<protein>
    <submittedName>
        <fullName evidence="1">Uncharacterized protein</fullName>
    </submittedName>
</protein>
<evidence type="ECO:0000313" key="1">
    <source>
        <dbReference type="EMBL" id="ERF67769.1"/>
    </source>
</evidence>
<name>A0ACB4UR24_9ACTN</name>
<dbReference type="Proteomes" id="UP000053711">
    <property type="component" value="Unassembled WGS sequence"/>
</dbReference>
<keyword evidence="2" id="KW-1185">Reference proteome</keyword>
<comment type="caution">
    <text evidence="1">The sequence shown here is derived from an EMBL/GenBank/DDBJ whole genome shotgun (WGS) entry which is preliminary data.</text>
</comment>
<proteinExistence type="predicted"/>
<dbReference type="EMBL" id="AOST01000008">
    <property type="protein sequence ID" value="ERF67769.1"/>
    <property type="molecule type" value="Genomic_DNA"/>
</dbReference>
<reference evidence="1 2" key="1">
    <citation type="journal article" date="2013" name="BMC Genomics">
        <title>Comparative genomics reveals distinct host-interacting traits of three major human-associated propionibacteria.</title>
        <authorList>
            <person name="Mak T.N."/>
            <person name="Schmid M."/>
            <person name="Brzuszkiewicz E."/>
            <person name="Zeng G."/>
            <person name="Meyer R."/>
            <person name="Sfanos K.S."/>
            <person name="Brinkmann V."/>
            <person name="Meyer T.F."/>
            <person name="Bruggemann H."/>
        </authorList>
    </citation>
    <scope>NUCLEOTIDE SEQUENCE [LARGE SCALE GENOMIC DNA]</scope>
    <source>
        <strain evidence="1 2">TM11</strain>
    </source>
</reference>
<gene>
    <name evidence="1" type="ORF">H640_01086</name>
</gene>
<evidence type="ECO:0000313" key="2">
    <source>
        <dbReference type="Proteomes" id="UP000053711"/>
    </source>
</evidence>